<feature type="domain" description="Sialate O-acetylesterase" evidence="2">
    <location>
        <begin position="399"/>
        <end position="514"/>
    </location>
</feature>
<accession>A0ABS9BRF7</accession>
<dbReference type="Pfam" id="PF03629">
    <property type="entry name" value="SASA"/>
    <property type="match status" value="1"/>
</dbReference>
<sequence length="637" mass="71565">MRHSYSILISIVLFLGLFGCKSEEKTAEVFMPKFFTDHMVVQRNQPIRVWGDGTPGQKVVGTFNNQQKDTRVDADGYWLLEFDALPASGPYELDINGKKIRDIQVGDVWVAGGQSNMEWVMSGEVEGLAEEVADAEYPLIRFFKIPHDYDAKAKYDVRGGQWVQASADNILSFSAVAWFFAKRLHLEKGVAVGIIESNWGGTPAQGWTAAEKLLEMDAYRDKAKDVLDRQDYWIQEVIDNKVRELKRNDLVLAPQNGEIQGVVNPDYDDSAWQTVNLPADNPLKDIAWFRKKFTVNQTEGVKLNLGDIQQMAYIYLNGGRLLFKDFGQSLDEFIIPAGMLKKGENLLAVRIVNTWNNAPVLGKEGQFYVKESNRTISLEGPWKFSNTIEESLPVVEWHNWLPGMMYNAMIAPIVKYPIAGVIWYQGESNTGEHAHYRQLFGTMIQNWRESWGIGDFPFLFVQLANFMERKPIQPDSNWAFLREAQTQALELPKTGMAVTIDIGEADDIHPRNKKDVGLRLWQAARKVAYGEEVVHSGPMLKSAKVEGGKVLLELDHVGEGLVLSDGGKSVKGFILAGSDGNFVLAKAEITGKDQITVSHSGIKSPTEIRYAWADNPEVNLYNSEKLPAVPFRKTLGE</sequence>
<reference evidence="3 4" key="1">
    <citation type="submission" date="2022-01" db="EMBL/GenBank/DDBJ databases">
        <title>Mariniradius saccharolyticus sp. nov., isolated from sediment of a river.</title>
        <authorList>
            <person name="Liu H."/>
        </authorList>
    </citation>
    <scope>NUCLEOTIDE SEQUENCE [LARGE SCALE GENOMIC DNA]</scope>
    <source>
        <strain evidence="3 4">RY-2</strain>
    </source>
</reference>
<proteinExistence type="predicted"/>
<dbReference type="InterPro" id="IPR036514">
    <property type="entry name" value="SGNH_hydro_sf"/>
</dbReference>
<evidence type="ECO:0000256" key="1">
    <source>
        <dbReference type="ARBA" id="ARBA00022801"/>
    </source>
</evidence>
<evidence type="ECO:0000259" key="2">
    <source>
        <dbReference type="Pfam" id="PF03629"/>
    </source>
</evidence>
<dbReference type="EMBL" id="JAKEVZ010000002">
    <property type="protein sequence ID" value="MCF1750060.1"/>
    <property type="molecule type" value="Genomic_DNA"/>
</dbReference>
<dbReference type="SUPFAM" id="SSF49785">
    <property type="entry name" value="Galactose-binding domain-like"/>
    <property type="match status" value="1"/>
</dbReference>
<evidence type="ECO:0000313" key="3">
    <source>
        <dbReference type="EMBL" id="MCF1750060.1"/>
    </source>
</evidence>
<gene>
    <name evidence="3" type="ORF">L0U89_03180</name>
</gene>
<keyword evidence="1" id="KW-0378">Hydrolase</keyword>
<dbReference type="PANTHER" id="PTHR22901">
    <property type="entry name" value="SIALATE O-ACETYLESTERASE"/>
    <property type="match status" value="1"/>
</dbReference>
<name>A0ABS9BRF7_9BACT</name>
<protein>
    <submittedName>
        <fullName evidence="3">Sialate O-acetylesterase</fullName>
    </submittedName>
</protein>
<dbReference type="RefSeq" id="WP_234860195.1">
    <property type="nucleotide sequence ID" value="NZ_JAKEVZ010000002.1"/>
</dbReference>
<dbReference type="SUPFAM" id="SSF52266">
    <property type="entry name" value="SGNH hydrolase"/>
    <property type="match status" value="1"/>
</dbReference>
<dbReference type="Gene3D" id="3.40.50.1110">
    <property type="entry name" value="SGNH hydrolase"/>
    <property type="match status" value="2"/>
</dbReference>
<evidence type="ECO:0000313" key="4">
    <source>
        <dbReference type="Proteomes" id="UP001201449"/>
    </source>
</evidence>
<dbReference type="InterPro" id="IPR039329">
    <property type="entry name" value="SIAE"/>
</dbReference>
<dbReference type="Gene3D" id="2.60.120.260">
    <property type="entry name" value="Galactose-binding domain-like"/>
    <property type="match status" value="1"/>
</dbReference>
<dbReference type="InterPro" id="IPR005181">
    <property type="entry name" value="SASA"/>
</dbReference>
<dbReference type="InterPro" id="IPR008979">
    <property type="entry name" value="Galactose-bd-like_sf"/>
</dbReference>
<dbReference type="PROSITE" id="PS51257">
    <property type="entry name" value="PROKAR_LIPOPROTEIN"/>
    <property type="match status" value="1"/>
</dbReference>
<dbReference type="PANTHER" id="PTHR22901:SF0">
    <property type="entry name" value="SIALATE O-ACETYLESTERASE"/>
    <property type="match status" value="1"/>
</dbReference>
<comment type="caution">
    <text evidence="3">The sequence shown here is derived from an EMBL/GenBank/DDBJ whole genome shotgun (WGS) entry which is preliminary data.</text>
</comment>
<keyword evidence="4" id="KW-1185">Reference proteome</keyword>
<organism evidence="3 4">
    <name type="scientific">Mariniradius sediminis</name>
    <dbReference type="NCBI Taxonomy" id="2909237"/>
    <lineage>
        <taxon>Bacteria</taxon>
        <taxon>Pseudomonadati</taxon>
        <taxon>Bacteroidota</taxon>
        <taxon>Cytophagia</taxon>
        <taxon>Cytophagales</taxon>
        <taxon>Cyclobacteriaceae</taxon>
        <taxon>Mariniradius</taxon>
    </lineage>
</organism>
<dbReference type="Proteomes" id="UP001201449">
    <property type="component" value="Unassembled WGS sequence"/>
</dbReference>